<dbReference type="EMBL" id="JBHRTF010000003">
    <property type="protein sequence ID" value="MFC3115454.1"/>
    <property type="molecule type" value="Genomic_DNA"/>
</dbReference>
<evidence type="ECO:0000313" key="2">
    <source>
        <dbReference type="EMBL" id="MFC3115454.1"/>
    </source>
</evidence>
<keyword evidence="1" id="KW-0732">Signal</keyword>
<dbReference type="InterPro" id="IPR032811">
    <property type="entry name" value="Put_conjugal_transfer"/>
</dbReference>
<feature type="chain" id="PRO_5047224203" evidence="1">
    <location>
        <begin position="20"/>
        <end position="383"/>
    </location>
</feature>
<comment type="caution">
    <text evidence="2">The sequence shown here is derived from an EMBL/GenBank/DDBJ whole genome shotgun (WGS) entry which is preliminary data.</text>
</comment>
<reference evidence="3" key="1">
    <citation type="journal article" date="2019" name="Int. J. Syst. Evol. Microbiol.">
        <title>The Global Catalogue of Microorganisms (GCM) 10K type strain sequencing project: providing services to taxonomists for standard genome sequencing and annotation.</title>
        <authorList>
            <consortium name="The Broad Institute Genomics Platform"/>
            <consortium name="The Broad Institute Genome Sequencing Center for Infectious Disease"/>
            <person name="Wu L."/>
            <person name="Ma J."/>
        </authorList>
    </citation>
    <scope>NUCLEOTIDE SEQUENCE [LARGE SCALE GENOMIC DNA]</scope>
    <source>
        <strain evidence="3">KCTC 52237</strain>
    </source>
</reference>
<name>A0ABV7FCV1_9GAMM</name>
<sequence length="383" mass="41049">MKKTLLSIALISCSLPAVAGEFHGSFSGMSSAAYATGNYSEGVLLNPSLGASYNPEKDDFALLFSLGALGSDKDDLIDQADELVDVIDRLEFAGELDEAQAEDLKRRLENIDGDSARVAAGANLVVSIPNELVSLAFVVNSRGFISLIPDVSDADLDLIDRYLAQNLDPAGLDAELESTINGHGAVVTDIGVAFSKAFNLANGDHLLLGMTPKKVEVESIIYSSTVADFDEDDFDADEYTLEDSSMNYDLGMTYISGNMRYGLVVNNLQNQTYNTVEPDEKISIKRQMTGAVGYVNGNFKAEAALDLNAVPAIGLNGDVQLMRVGLEYSAWEWVRLRAGIEQDSKNTLEDTYSFGLGVGALNLAYLAGSDETQGAALSLGLRF</sequence>
<evidence type="ECO:0000313" key="3">
    <source>
        <dbReference type="Proteomes" id="UP001595555"/>
    </source>
</evidence>
<gene>
    <name evidence="2" type="primary">traF</name>
    <name evidence="2" type="ORF">ACFODX_07795</name>
</gene>
<dbReference type="Pfam" id="PF13729">
    <property type="entry name" value="TraF_2"/>
    <property type="match status" value="1"/>
</dbReference>
<dbReference type="RefSeq" id="WP_378117749.1">
    <property type="nucleotide sequence ID" value="NZ_JBHRTF010000003.1"/>
</dbReference>
<keyword evidence="3" id="KW-1185">Reference proteome</keyword>
<accession>A0ABV7FCV1</accession>
<evidence type="ECO:0000256" key="1">
    <source>
        <dbReference type="SAM" id="SignalP"/>
    </source>
</evidence>
<organism evidence="2 3">
    <name type="scientific">Cellvibrio fontiphilus</name>
    <dbReference type="NCBI Taxonomy" id="1815559"/>
    <lineage>
        <taxon>Bacteria</taxon>
        <taxon>Pseudomonadati</taxon>
        <taxon>Pseudomonadota</taxon>
        <taxon>Gammaproteobacteria</taxon>
        <taxon>Cellvibrionales</taxon>
        <taxon>Cellvibrionaceae</taxon>
        <taxon>Cellvibrio</taxon>
    </lineage>
</organism>
<dbReference type="Proteomes" id="UP001595555">
    <property type="component" value="Unassembled WGS sequence"/>
</dbReference>
<proteinExistence type="predicted"/>
<feature type="signal peptide" evidence="1">
    <location>
        <begin position="1"/>
        <end position="19"/>
    </location>
</feature>
<protein>
    <submittedName>
        <fullName evidence="2">Conjugal transfer protein TraF</fullName>
    </submittedName>
</protein>